<feature type="non-terminal residue" evidence="1">
    <location>
        <position position="1"/>
    </location>
</feature>
<sequence length="197" mass="21864">EYSCHPSRAKKIDYALKIAAVRGKVDDLPARCISLLQEVKDLIEAHNSGSAIVYSATTLGKRHPIESDAELSMTLRSLFSCLFLFCLCKTSSGQKTTDLSGRRDLDSYLFLPWIHTCYFCPFIVYPKLKTGGGFELLSLITPSQGGYSVAFLRVAAGLGQALAYIRPLQKDLNMLKNLSTEQVSEYKTSLIKTPWIS</sequence>
<protein>
    <submittedName>
        <fullName evidence="1">Uncharacterized protein</fullName>
    </submittedName>
</protein>
<comment type="caution">
    <text evidence="1">The sequence shown here is derived from an EMBL/GenBank/DDBJ whole genome shotgun (WGS) entry which is preliminary data.</text>
</comment>
<reference evidence="1 2" key="1">
    <citation type="submission" date="2022-05" db="EMBL/GenBank/DDBJ databases">
        <authorList>
            <consortium name="Genoscope - CEA"/>
            <person name="William W."/>
        </authorList>
    </citation>
    <scope>NUCLEOTIDE SEQUENCE [LARGE SCALE GENOMIC DNA]</scope>
</reference>
<gene>
    <name evidence="1" type="ORF">PMEA_00027037</name>
</gene>
<dbReference type="AlphaFoldDB" id="A0AAU9XNZ1"/>
<name>A0AAU9XNZ1_9CNID</name>
<dbReference type="EMBL" id="CALNXJ010000053">
    <property type="protein sequence ID" value="CAH3153290.1"/>
    <property type="molecule type" value="Genomic_DNA"/>
</dbReference>
<keyword evidence="2" id="KW-1185">Reference proteome</keyword>
<accession>A0AAU9XNZ1</accession>
<evidence type="ECO:0000313" key="2">
    <source>
        <dbReference type="Proteomes" id="UP001159428"/>
    </source>
</evidence>
<dbReference type="Proteomes" id="UP001159428">
    <property type="component" value="Unassembled WGS sequence"/>
</dbReference>
<proteinExistence type="predicted"/>
<evidence type="ECO:0000313" key="1">
    <source>
        <dbReference type="EMBL" id="CAH3153290.1"/>
    </source>
</evidence>
<organism evidence="1 2">
    <name type="scientific">Pocillopora meandrina</name>
    <dbReference type="NCBI Taxonomy" id="46732"/>
    <lineage>
        <taxon>Eukaryota</taxon>
        <taxon>Metazoa</taxon>
        <taxon>Cnidaria</taxon>
        <taxon>Anthozoa</taxon>
        <taxon>Hexacorallia</taxon>
        <taxon>Scleractinia</taxon>
        <taxon>Astrocoeniina</taxon>
        <taxon>Pocilloporidae</taxon>
        <taxon>Pocillopora</taxon>
    </lineage>
</organism>